<comment type="caution">
    <text evidence="3">The sequence shown here is derived from an EMBL/GenBank/DDBJ whole genome shotgun (WGS) entry which is preliminary data.</text>
</comment>
<evidence type="ECO:0000313" key="4">
    <source>
        <dbReference type="Proteomes" id="UP000610846"/>
    </source>
</evidence>
<dbReference type="Proteomes" id="UP000610846">
    <property type="component" value="Unassembled WGS sequence"/>
</dbReference>
<dbReference type="Pfam" id="PF13088">
    <property type="entry name" value="BNR_2"/>
    <property type="match status" value="1"/>
</dbReference>
<accession>A0A927IYP2</accession>
<dbReference type="InterPro" id="IPR011040">
    <property type="entry name" value="Sialidase"/>
</dbReference>
<evidence type="ECO:0000313" key="3">
    <source>
        <dbReference type="EMBL" id="MBD8078606.1"/>
    </source>
</evidence>
<feature type="region of interest" description="Disordered" evidence="1">
    <location>
        <begin position="300"/>
        <end position="324"/>
    </location>
</feature>
<dbReference type="PANTHER" id="PTHR43752">
    <property type="entry name" value="BNR/ASP-BOX REPEAT FAMILY PROTEIN"/>
    <property type="match status" value="1"/>
</dbReference>
<dbReference type="EMBL" id="JACYHB010000003">
    <property type="protein sequence ID" value="MBD8078606.1"/>
    <property type="molecule type" value="Genomic_DNA"/>
</dbReference>
<evidence type="ECO:0000259" key="2">
    <source>
        <dbReference type="Pfam" id="PF13088"/>
    </source>
</evidence>
<keyword evidence="4" id="KW-1185">Reference proteome</keyword>
<evidence type="ECO:0000256" key="1">
    <source>
        <dbReference type="SAM" id="MobiDB-lite"/>
    </source>
</evidence>
<dbReference type="CDD" id="cd15482">
    <property type="entry name" value="Sialidase_non-viral"/>
    <property type="match status" value="1"/>
</dbReference>
<dbReference type="InterPro" id="IPR036278">
    <property type="entry name" value="Sialidase_sf"/>
</dbReference>
<name>A0A927IYP2_9MICO</name>
<organism evidence="3 4">
    <name type="scientific">Cellulosimicrobium arenosum</name>
    <dbReference type="NCBI Taxonomy" id="2708133"/>
    <lineage>
        <taxon>Bacteria</taxon>
        <taxon>Bacillati</taxon>
        <taxon>Actinomycetota</taxon>
        <taxon>Actinomycetes</taxon>
        <taxon>Micrococcales</taxon>
        <taxon>Promicromonosporaceae</taxon>
        <taxon>Cellulosimicrobium</taxon>
    </lineage>
</organism>
<protein>
    <submittedName>
        <fullName evidence="3">Exo-alpha-sialidase</fullName>
    </submittedName>
</protein>
<sequence>MTGTALAVTAGVRRSFVAVDHPGWVQAHASSVLVVGDEVLVAWFAGTREGSDDNRVWLARRGRGPDGRAWHEPEIVLPAPVAHWNPVLATGPDGAVRLFVRRGPRISTWSTWVSRSVDAGRTWSVAVELVPGDVGGRGPVKNPPLLLPDGAWLAPGSTEAWGEDPRWSPFVDRSVDGGATWQAAPIPLDRSRLRGAGAIQPALWEGRDGAVHALLRSTEGHALRSSSSDAGRTWSVAEPVDLPNNNSGLTVVALGDGRVACVHNPVSADWGARCPLVVSVSEDDGATWRYAVTVEDGRTAVDDRPGLTPSSPLPTGGGFAPADDGVMTSGVGEYSYPAAALTQDALLVTYTWQRRGIVEAHVPVDLLRAR</sequence>
<dbReference type="AlphaFoldDB" id="A0A927IYP2"/>
<dbReference type="SUPFAM" id="SSF50939">
    <property type="entry name" value="Sialidases"/>
    <property type="match status" value="1"/>
</dbReference>
<feature type="domain" description="Sialidase" evidence="2">
    <location>
        <begin position="38"/>
        <end position="345"/>
    </location>
</feature>
<dbReference type="Gene3D" id="2.120.10.10">
    <property type="match status" value="1"/>
</dbReference>
<reference evidence="3" key="1">
    <citation type="journal article" date="2018" name="Curr. Microbiol.">
        <title>Cellulosimicrobium arenosum sp. nov., Isolated from Marine Sediment Sand.</title>
        <authorList>
            <person name="Oh M."/>
            <person name="Kim J.H."/>
            <person name="Yoon J.H."/>
            <person name="Schumann P."/>
            <person name="Kim W."/>
        </authorList>
    </citation>
    <scope>NUCLEOTIDE SEQUENCE</scope>
    <source>
        <strain evidence="3">KCTC 49039</strain>
    </source>
</reference>
<dbReference type="PANTHER" id="PTHR43752:SF2">
    <property type="entry name" value="BNR_ASP-BOX REPEAT FAMILY PROTEIN"/>
    <property type="match status" value="1"/>
</dbReference>
<gene>
    <name evidence="3" type="ORF">IF651_05970</name>
</gene>
<reference evidence="3" key="2">
    <citation type="submission" date="2020-09" db="EMBL/GenBank/DDBJ databases">
        <authorList>
            <person name="Yu Y."/>
        </authorList>
    </citation>
    <scope>NUCLEOTIDE SEQUENCE</scope>
    <source>
        <strain evidence="3">KCTC 49039</strain>
    </source>
</reference>
<proteinExistence type="predicted"/>
<dbReference type="RefSeq" id="WP_191828171.1">
    <property type="nucleotide sequence ID" value="NZ_JACYHB010000003.1"/>
</dbReference>